<accession>A0A815L701</accession>
<dbReference type="CDD" id="cd04301">
    <property type="entry name" value="NAT_SF"/>
    <property type="match status" value="1"/>
</dbReference>
<organism evidence="2 6">
    <name type="scientific">Rotaria magnacalcarata</name>
    <dbReference type="NCBI Taxonomy" id="392030"/>
    <lineage>
        <taxon>Eukaryota</taxon>
        <taxon>Metazoa</taxon>
        <taxon>Spiralia</taxon>
        <taxon>Gnathifera</taxon>
        <taxon>Rotifera</taxon>
        <taxon>Eurotatoria</taxon>
        <taxon>Bdelloidea</taxon>
        <taxon>Philodinida</taxon>
        <taxon>Philodinidae</taxon>
        <taxon>Rotaria</taxon>
    </lineage>
</organism>
<dbReference type="Proteomes" id="UP000663834">
    <property type="component" value="Unassembled WGS sequence"/>
</dbReference>
<protein>
    <recommendedName>
        <fullName evidence="1">N-acetyltransferase domain-containing protein</fullName>
    </recommendedName>
</protein>
<evidence type="ECO:0000259" key="1">
    <source>
        <dbReference type="PROSITE" id="PS51186"/>
    </source>
</evidence>
<evidence type="ECO:0000313" key="2">
    <source>
        <dbReference type="EMBL" id="CAF1402243.1"/>
    </source>
</evidence>
<dbReference type="EMBL" id="CAJOBJ010099386">
    <property type="protein sequence ID" value="CAF4580022.1"/>
    <property type="molecule type" value="Genomic_DNA"/>
</dbReference>
<dbReference type="GO" id="GO:0016747">
    <property type="term" value="F:acyltransferase activity, transferring groups other than amino-acyl groups"/>
    <property type="evidence" value="ECO:0007669"/>
    <property type="project" value="InterPro"/>
</dbReference>
<name>A0A815L701_9BILA</name>
<sequence length="148" mass="17069">MEISEKTIFSCRLATINDIDQICNSIDDRDFIRSFLERSVASSYCHVALWNDKLIVGYAVLDYSFYAQAFISMVLIHPLYRRQGVGLMLMNYLEERTVITTKKLFTSTNLSNLAMQSLLTKLKYQLTGVIQNLDDGDPELVYYKVRCV</sequence>
<dbReference type="Pfam" id="PF00583">
    <property type="entry name" value="Acetyltransf_1"/>
    <property type="match status" value="1"/>
</dbReference>
<dbReference type="Proteomes" id="UP000681720">
    <property type="component" value="Unassembled WGS sequence"/>
</dbReference>
<dbReference type="PROSITE" id="PS51186">
    <property type="entry name" value="GNAT"/>
    <property type="match status" value="1"/>
</dbReference>
<evidence type="ECO:0000313" key="5">
    <source>
        <dbReference type="EMBL" id="CAF4580022.1"/>
    </source>
</evidence>
<dbReference type="Proteomes" id="UP000663842">
    <property type="component" value="Unassembled WGS sequence"/>
</dbReference>
<dbReference type="EMBL" id="CAJNRG010006923">
    <property type="protein sequence ID" value="CAF2089814.1"/>
    <property type="molecule type" value="Genomic_DNA"/>
</dbReference>
<evidence type="ECO:0000313" key="4">
    <source>
        <dbReference type="EMBL" id="CAF3992365.1"/>
    </source>
</evidence>
<dbReference type="InterPro" id="IPR016181">
    <property type="entry name" value="Acyl_CoA_acyltransferase"/>
</dbReference>
<dbReference type="AlphaFoldDB" id="A0A815L701"/>
<comment type="caution">
    <text evidence="2">The sequence shown here is derived from an EMBL/GenBank/DDBJ whole genome shotgun (WGS) entry which is preliminary data.</text>
</comment>
<evidence type="ECO:0000313" key="6">
    <source>
        <dbReference type="Proteomes" id="UP000663834"/>
    </source>
</evidence>
<dbReference type="EMBL" id="CAJNOW010004001">
    <property type="protein sequence ID" value="CAF1402243.1"/>
    <property type="molecule type" value="Genomic_DNA"/>
</dbReference>
<dbReference type="InterPro" id="IPR000182">
    <property type="entry name" value="GNAT_dom"/>
</dbReference>
<dbReference type="OrthoDB" id="9985716at2759"/>
<reference evidence="2" key="1">
    <citation type="submission" date="2021-02" db="EMBL/GenBank/DDBJ databases">
        <authorList>
            <person name="Nowell W R."/>
        </authorList>
    </citation>
    <scope>NUCLEOTIDE SEQUENCE</scope>
</reference>
<feature type="domain" description="N-acetyltransferase" evidence="1">
    <location>
        <begin position="1"/>
        <end position="148"/>
    </location>
</feature>
<dbReference type="Proteomes" id="UP000663887">
    <property type="component" value="Unassembled WGS sequence"/>
</dbReference>
<dbReference type="Gene3D" id="3.40.630.30">
    <property type="match status" value="1"/>
</dbReference>
<dbReference type="EMBL" id="CAJOBF010001885">
    <property type="protein sequence ID" value="CAF3992365.1"/>
    <property type="molecule type" value="Genomic_DNA"/>
</dbReference>
<proteinExistence type="predicted"/>
<evidence type="ECO:0000313" key="3">
    <source>
        <dbReference type="EMBL" id="CAF2089814.1"/>
    </source>
</evidence>
<dbReference type="SUPFAM" id="SSF55729">
    <property type="entry name" value="Acyl-CoA N-acyltransferases (Nat)"/>
    <property type="match status" value="1"/>
</dbReference>
<gene>
    <name evidence="5" type="ORF">GIL414_LOCUS38040</name>
    <name evidence="2" type="ORF">KQP761_LOCUS9766</name>
    <name evidence="4" type="ORF">UXM345_LOCUS15677</name>
    <name evidence="3" type="ORF">XDN619_LOCUS16372</name>
</gene>